<accession>E3J9L2</accession>
<dbReference type="SUPFAM" id="SSF53822">
    <property type="entry name" value="Periplasmic binding protein-like I"/>
    <property type="match status" value="1"/>
</dbReference>
<protein>
    <submittedName>
        <fullName evidence="5">Branched chain amino acid ABC transporter solute-binding protein</fullName>
    </submittedName>
</protein>
<evidence type="ECO:0000256" key="2">
    <source>
        <dbReference type="ARBA" id="ARBA00022729"/>
    </source>
</evidence>
<dbReference type="CDD" id="cd06341">
    <property type="entry name" value="PBP1_ABC_ligand_binding-like"/>
    <property type="match status" value="1"/>
</dbReference>
<evidence type="ECO:0000313" key="5">
    <source>
        <dbReference type="EMBL" id="ADP83376.1"/>
    </source>
</evidence>
<evidence type="ECO:0000256" key="1">
    <source>
        <dbReference type="ARBA" id="ARBA00010062"/>
    </source>
</evidence>
<dbReference type="PROSITE" id="PS51257">
    <property type="entry name" value="PROKAR_LIPOPROTEIN"/>
    <property type="match status" value="1"/>
</dbReference>
<dbReference type="HOGENOM" id="CLU_054023_0_0_11"/>
<dbReference type="RefSeq" id="WP_013426494.1">
    <property type="nucleotide sequence ID" value="NC_014666.1"/>
</dbReference>
<evidence type="ECO:0000259" key="4">
    <source>
        <dbReference type="Pfam" id="PF13458"/>
    </source>
</evidence>
<dbReference type="PANTHER" id="PTHR47235:SF1">
    <property type="entry name" value="BLR6548 PROTEIN"/>
    <property type="match status" value="1"/>
</dbReference>
<keyword evidence="2 3" id="KW-0732">Signal</keyword>
<dbReference type="Pfam" id="PF13458">
    <property type="entry name" value="Peripla_BP_6"/>
    <property type="match status" value="1"/>
</dbReference>
<name>E3J9L2_PSEI1</name>
<dbReference type="EMBL" id="CP002299">
    <property type="protein sequence ID" value="ADP83376.1"/>
    <property type="molecule type" value="Genomic_DNA"/>
</dbReference>
<feature type="chain" id="PRO_5039316294" evidence="3">
    <location>
        <begin position="24"/>
        <end position="426"/>
    </location>
</feature>
<proteinExistence type="inferred from homology"/>
<evidence type="ECO:0000313" key="6">
    <source>
        <dbReference type="Proteomes" id="UP000002484"/>
    </source>
</evidence>
<dbReference type="AlphaFoldDB" id="E3J9L2"/>
<dbReference type="eggNOG" id="COG0683">
    <property type="taxonomic scope" value="Bacteria"/>
</dbReference>
<dbReference type="Proteomes" id="UP000002484">
    <property type="component" value="Chromosome"/>
</dbReference>
<organism evidence="5 6">
    <name type="scientific">Pseudofrankia inefficax (strain DSM 45817 / CECT 9037 / DDB 130130 / EuI1c)</name>
    <name type="common">Frankia inefficax</name>
    <dbReference type="NCBI Taxonomy" id="298654"/>
    <lineage>
        <taxon>Bacteria</taxon>
        <taxon>Bacillati</taxon>
        <taxon>Actinomycetota</taxon>
        <taxon>Actinomycetes</taxon>
        <taxon>Frankiales</taxon>
        <taxon>Frankiaceae</taxon>
        <taxon>Pseudofrankia</taxon>
    </lineage>
</organism>
<keyword evidence="6" id="KW-1185">Reference proteome</keyword>
<reference evidence="5 6" key="1">
    <citation type="submission" date="2010-10" db="EMBL/GenBank/DDBJ databases">
        <title>Complete sequence of Frankia sp. EuI1c.</title>
        <authorList>
            <consortium name="US DOE Joint Genome Institute"/>
            <person name="Lucas S."/>
            <person name="Copeland A."/>
            <person name="Lapidus A."/>
            <person name="Cheng J.-F."/>
            <person name="Bruce D."/>
            <person name="Goodwin L."/>
            <person name="Pitluck S."/>
            <person name="Chertkov O."/>
            <person name="Detter J.C."/>
            <person name="Han C."/>
            <person name="Tapia R."/>
            <person name="Land M."/>
            <person name="Hauser L."/>
            <person name="Jeffries C."/>
            <person name="Kyrpides N."/>
            <person name="Ivanova N."/>
            <person name="Mikhailova N."/>
            <person name="Beauchemin N."/>
            <person name="Sen A."/>
            <person name="Sur S.A."/>
            <person name="Gtari M."/>
            <person name="Wall L."/>
            <person name="Tisa L."/>
            <person name="Woyke T."/>
        </authorList>
    </citation>
    <scope>NUCLEOTIDE SEQUENCE [LARGE SCALE GENOMIC DNA]</scope>
    <source>
        <strain evidence="6">DSM 45817 / CECT 9037 / EuI1c</strain>
    </source>
</reference>
<dbReference type="InParanoid" id="E3J9L2"/>
<dbReference type="InterPro" id="IPR028082">
    <property type="entry name" value="Peripla_BP_I"/>
</dbReference>
<gene>
    <name evidence="5" type="ordered locus">FraEuI1c_5389</name>
</gene>
<dbReference type="OrthoDB" id="26870at2"/>
<sequence precursor="true">MSSPGRSRLVRAGALAVIATSLAAGLAGCGSSGSATSAASCSTQVPGITSTTVNAGLLWSDSGDGASSMPDFRSGVDARFGLANESGGVFGRTVSYAWRDDQSSQDLNLLGAQDLVGRGHVFGIIEAPGASNGSITWLNQQNIPVTGLASDPGWVGRNNMFSFYYLSDGSSTVWGDVINAAGASRAAVLEVSGNKSNSDFSRQYEASLLESGVKIVREFQIAEAVTNYQAVAKQLKQDDIDALVGVLLPSTAAKLIPAARSLGVNLKITMMPLGYDPAVLASSGKAIAGTIIFTEVQPWLDTPRQQTFEAAMAKYAPEIQSVRSDSAVDGFVAADIFIRGLQAAGKCPTRESFISGLRAVTNYDGFGLVPAPVNFATNLKAPQSCYNFIQVRADGSAFDPMFGGQARCGRPISSARMNQLLDPGSS</sequence>
<dbReference type="InterPro" id="IPR028081">
    <property type="entry name" value="Leu-bd"/>
</dbReference>
<feature type="signal peptide" evidence="3">
    <location>
        <begin position="1"/>
        <end position="23"/>
    </location>
</feature>
<comment type="similarity">
    <text evidence="1">Belongs to the leucine-binding protein family.</text>
</comment>
<dbReference type="PANTHER" id="PTHR47235">
    <property type="entry name" value="BLR6548 PROTEIN"/>
    <property type="match status" value="1"/>
</dbReference>
<dbReference type="STRING" id="298654.FraEuI1c_5389"/>
<dbReference type="KEGG" id="fri:FraEuI1c_5389"/>
<evidence type="ECO:0000256" key="3">
    <source>
        <dbReference type="SAM" id="SignalP"/>
    </source>
</evidence>
<feature type="domain" description="Leucine-binding protein" evidence="4">
    <location>
        <begin position="52"/>
        <end position="395"/>
    </location>
</feature>
<dbReference type="Gene3D" id="3.40.50.2300">
    <property type="match status" value="2"/>
</dbReference>